<evidence type="ECO:0000256" key="1">
    <source>
        <dbReference type="ARBA" id="ARBA00006233"/>
    </source>
</evidence>
<dbReference type="SUPFAM" id="SSF55729">
    <property type="entry name" value="Acyl-CoA N-acyltransferases (Nat)"/>
    <property type="match status" value="1"/>
</dbReference>
<dbReference type="InterPro" id="IPR045057">
    <property type="entry name" value="Gcn5-rel_NAT"/>
</dbReference>
<dbReference type="AlphaFoldDB" id="A0A9D3RMB8"/>
<dbReference type="InterPro" id="IPR031165">
    <property type="entry name" value="GNAT_YJDJ"/>
</dbReference>
<protein>
    <recommendedName>
        <fullName evidence="2">Protein NATD1</fullName>
    </recommendedName>
    <alternativeName>
        <fullName evidence="3">N-acetyltransferase domain-containing protein 1</fullName>
    </alternativeName>
</protein>
<dbReference type="Gene3D" id="3.40.630.30">
    <property type="match status" value="1"/>
</dbReference>
<evidence type="ECO:0000259" key="4">
    <source>
        <dbReference type="PROSITE" id="PS51729"/>
    </source>
</evidence>
<name>A0A9D3RMB8_ANGAN</name>
<gene>
    <name evidence="5" type="ORF">ANANG_G00296280</name>
</gene>
<sequence length="119" mass="13711">MYGCQIKYYILAPPSVWLFGNSKIEHDRHRKCFTLSLGNDAGDLETAVLRYEFTGDREVHLLTTNVPVRFRGKGVAALLAKSALDFVVEENLKARISCWYIKKYITENPKSEYKDKIVH</sequence>
<reference evidence="5" key="1">
    <citation type="submission" date="2021-01" db="EMBL/GenBank/DDBJ databases">
        <title>A chromosome-scale assembly of European eel, Anguilla anguilla.</title>
        <authorList>
            <person name="Henkel C."/>
            <person name="Jong-Raadsen S.A."/>
            <person name="Dufour S."/>
            <person name="Weltzien F.-A."/>
            <person name="Palstra A.P."/>
            <person name="Pelster B."/>
            <person name="Spaink H.P."/>
            <person name="Van Den Thillart G.E."/>
            <person name="Jansen H."/>
            <person name="Zahm M."/>
            <person name="Klopp C."/>
            <person name="Cedric C."/>
            <person name="Louis A."/>
            <person name="Berthelot C."/>
            <person name="Parey E."/>
            <person name="Roest Crollius H."/>
            <person name="Montfort J."/>
            <person name="Robinson-Rechavi M."/>
            <person name="Bucao C."/>
            <person name="Bouchez O."/>
            <person name="Gislard M."/>
            <person name="Lluch J."/>
            <person name="Milhes M."/>
            <person name="Lampietro C."/>
            <person name="Lopez Roques C."/>
            <person name="Donnadieu C."/>
            <person name="Braasch I."/>
            <person name="Desvignes T."/>
            <person name="Postlethwait J."/>
            <person name="Bobe J."/>
            <person name="Guiguen Y."/>
            <person name="Dirks R."/>
        </authorList>
    </citation>
    <scope>NUCLEOTIDE SEQUENCE</scope>
    <source>
        <strain evidence="5">Tag_6206</strain>
        <tissue evidence="5">Liver</tissue>
    </source>
</reference>
<organism evidence="5 6">
    <name type="scientific">Anguilla anguilla</name>
    <name type="common">European freshwater eel</name>
    <name type="synonym">Muraena anguilla</name>
    <dbReference type="NCBI Taxonomy" id="7936"/>
    <lineage>
        <taxon>Eukaryota</taxon>
        <taxon>Metazoa</taxon>
        <taxon>Chordata</taxon>
        <taxon>Craniata</taxon>
        <taxon>Vertebrata</taxon>
        <taxon>Euteleostomi</taxon>
        <taxon>Actinopterygii</taxon>
        <taxon>Neopterygii</taxon>
        <taxon>Teleostei</taxon>
        <taxon>Anguilliformes</taxon>
        <taxon>Anguillidae</taxon>
        <taxon>Anguilla</taxon>
    </lineage>
</organism>
<keyword evidence="6" id="KW-1185">Reference proteome</keyword>
<dbReference type="EMBL" id="JAFIRN010000017">
    <property type="protein sequence ID" value="KAG5832917.1"/>
    <property type="molecule type" value="Genomic_DNA"/>
</dbReference>
<proteinExistence type="inferred from homology"/>
<accession>A0A9D3RMB8</accession>
<dbReference type="Proteomes" id="UP001044222">
    <property type="component" value="Chromosome 17"/>
</dbReference>
<feature type="domain" description="N-acetyltransferase" evidence="4">
    <location>
        <begin position="25"/>
        <end position="118"/>
    </location>
</feature>
<evidence type="ECO:0000256" key="3">
    <source>
        <dbReference type="ARBA" id="ARBA00031876"/>
    </source>
</evidence>
<dbReference type="PROSITE" id="PS51729">
    <property type="entry name" value="GNAT_YJDJ"/>
    <property type="match status" value="1"/>
</dbReference>
<evidence type="ECO:0000256" key="2">
    <source>
        <dbReference type="ARBA" id="ARBA00020243"/>
    </source>
</evidence>
<dbReference type="PANTHER" id="PTHR31435:SF9">
    <property type="entry name" value="PROTEIN NATD1"/>
    <property type="match status" value="1"/>
</dbReference>
<evidence type="ECO:0000313" key="5">
    <source>
        <dbReference type="EMBL" id="KAG5832917.1"/>
    </source>
</evidence>
<evidence type="ECO:0000313" key="6">
    <source>
        <dbReference type="Proteomes" id="UP001044222"/>
    </source>
</evidence>
<comment type="similarity">
    <text evidence="1">Belongs to the NATD1 family.</text>
</comment>
<dbReference type="Pfam" id="PF14542">
    <property type="entry name" value="Acetyltransf_CG"/>
    <property type="match status" value="1"/>
</dbReference>
<comment type="caution">
    <text evidence="5">The sequence shown here is derived from an EMBL/GenBank/DDBJ whole genome shotgun (WGS) entry which is preliminary data.</text>
</comment>
<dbReference type="PANTHER" id="PTHR31435">
    <property type="entry name" value="PROTEIN NATD1"/>
    <property type="match status" value="1"/>
</dbReference>
<dbReference type="InterPro" id="IPR016181">
    <property type="entry name" value="Acyl_CoA_acyltransferase"/>
</dbReference>